<evidence type="ECO:0000256" key="2">
    <source>
        <dbReference type="ARBA" id="ARBA00022679"/>
    </source>
</evidence>
<dbReference type="Proteomes" id="UP000887540">
    <property type="component" value="Unplaced"/>
</dbReference>
<reference evidence="5" key="1">
    <citation type="submission" date="2022-11" db="UniProtKB">
        <authorList>
            <consortium name="WormBaseParasite"/>
        </authorList>
    </citation>
    <scope>IDENTIFICATION</scope>
</reference>
<evidence type="ECO:0000313" key="5">
    <source>
        <dbReference type="WBParaSite" id="ACRNAN_scaffold7161.g31405.t1"/>
    </source>
</evidence>
<evidence type="ECO:0000259" key="3">
    <source>
        <dbReference type="Pfam" id="PF13649"/>
    </source>
</evidence>
<proteinExistence type="predicted"/>
<feature type="domain" description="Methyltransferase" evidence="3">
    <location>
        <begin position="28"/>
        <end position="103"/>
    </location>
</feature>
<accession>A0A914ECX7</accession>
<dbReference type="PANTHER" id="PTHR43861">
    <property type="entry name" value="TRANS-ACONITATE 2-METHYLTRANSFERASE-RELATED"/>
    <property type="match status" value="1"/>
</dbReference>
<dbReference type="SUPFAM" id="SSF53335">
    <property type="entry name" value="S-adenosyl-L-methionine-dependent methyltransferases"/>
    <property type="match status" value="1"/>
</dbReference>
<dbReference type="Gene3D" id="3.40.50.150">
    <property type="entry name" value="Vaccinia Virus protein VP39"/>
    <property type="match status" value="1"/>
</dbReference>
<dbReference type="AlphaFoldDB" id="A0A914ECX7"/>
<sequence length="224" mass="25754">MDVEEKFPAQEYSKAKKAQWLGIECKRVLDIGCGYGPYVDNFLKWGADYIVGIDQNTKMIEMCKSKFTGHPKLEFHVQSAIDMSYCEEFELVTAVMTLSNVWKALKSGGEFIAIVPHGNPDIDFTEEAGKKFGAYMKLTSHPPPDGCRAKTIFYDTKQEQIIGEANSTFFYKETYEKSLRKAGFLKIAWKEPHIDPKYIEKYGEDFFRCFRNPARELILHALKN</sequence>
<dbReference type="InterPro" id="IPR041698">
    <property type="entry name" value="Methyltransf_25"/>
</dbReference>
<keyword evidence="1" id="KW-0489">Methyltransferase</keyword>
<dbReference type="Pfam" id="PF13649">
    <property type="entry name" value="Methyltransf_25"/>
    <property type="match status" value="1"/>
</dbReference>
<dbReference type="PANTHER" id="PTHR43861:SF1">
    <property type="entry name" value="TRANS-ACONITATE 2-METHYLTRANSFERASE"/>
    <property type="match status" value="1"/>
</dbReference>
<evidence type="ECO:0000256" key="1">
    <source>
        <dbReference type="ARBA" id="ARBA00022603"/>
    </source>
</evidence>
<organism evidence="4 5">
    <name type="scientific">Acrobeloides nanus</name>
    <dbReference type="NCBI Taxonomy" id="290746"/>
    <lineage>
        <taxon>Eukaryota</taxon>
        <taxon>Metazoa</taxon>
        <taxon>Ecdysozoa</taxon>
        <taxon>Nematoda</taxon>
        <taxon>Chromadorea</taxon>
        <taxon>Rhabditida</taxon>
        <taxon>Tylenchina</taxon>
        <taxon>Cephalobomorpha</taxon>
        <taxon>Cephaloboidea</taxon>
        <taxon>Cephalobidae</taxon>
        <taxon>Acrobeloides</taxon>
    </lineage>
</organism>
<dbReference type="WBParaSite" id="ACRNAN_scaffold7161.g31405.t1">
    <property type="protein sequence ID" value="ACRNAN_scaffold7161.g31405.t1"/>
    <property type="gene ID" value="ACRNAN_scaffold7161.g31405"/>
</dbReference>
<evidence type="ECO:0000313" key="4">
    <source>
        <dbReference type="Proteomes" id="UP000887540"/>
    </source>
</evidence>
<dbReference type="GO" id="GO:0008168">
    <property type="term" value="F:methyltransferase activity"/>
    <property type="evidence" value="ECO:0007669"/>
    <property type="project" value="UniProtKB-KW"/>
</dbReference>
<dbReference type="CDD" id="cd02440">
    <property type="entry name" value="AdoMet_MTases"/>
    <property type="match status" value="1"/>
</dbReference>
<keyword evidence="4" id="KW-1185">Reference proteome</keyword>
<dbReference type="GO" id="GO:0032259">
    <property type="term" value="P:methylation"/>
    <property type="evidence" value="ECO:0007669"/>
    <property type="project" value="UniProtKB-KW"/>
</dbReference>
<dbReference type="InterPro" id="IPR029063">
    <property type="entry name" value="SAM-dependent_MTases_sf"/>
</dbReference>
<keyword evidence="2" id="KW-0808">Transferase</keyword>
<protein>
    <submittedName>
        <fullName evidence="5">Methyltransferase domain-containing protein</fullName>
    </submittedName>
</protein>
<name>A0A914ECX7_9BILA</name>